<evidence type="ECO:0000313" key="3">
    <source>
        <dbReference type="Proteomes" id="UP000230779"/>
    </source>
</evidence>
<evidence type="ECO:0008006" key="4">
    <source>
        <dbReference type="Google" id="ProtNLM"/>
    </source>
</evidence>
<protein>
    <recommendedName>
        <fullName evidence="4">DUF1648 domain-containing protein</fullName>
    </recommendedName>
</protein>
<comment type="caution">
    <text evidence="2">The sequence shown here is derived from an EMBL/GenBank/DDBJ whole genome shotgun (WGS) entry which is preliminary data.</text>
</comment>
<evidence type="ECO:0000313" key="2">
    <source>
        <dbReference type="EMBL" id="PIY97283.1"/>
    </source>
</evidence>
<sequence>MPRLSIRKLISNFREPLRSKFFSLNLLFSIFLNIGIWGLIYFFIIPNSEPVSLHYNIYFGIDLIGEWYKVYFISLSGLIIILVNYLVSAIIYSEKKVLSYLIIGFTALIQMLLALAAILVILINI</sequence>
<dbReference type="AlphaFoldDB" id="A0A2M7RKJ3"/>
<feature type="transmembrane region" description="Helical" evidence="1">
    <location>
        <begin position="98"/>
        <end position="123"/>
    </location>
</feature>
<accession>A0A2M7RKJ3</accession>
<gene>
    <name evidence="2" type="ORF">COY66_00090</name>
</gene>
<organism evidence="2 3">
    <name type="scientific">Candidatus Kerfeldbacteria bacterium CG_4_10_14_0_8_um_filter_42_10</name>
    <dbReference type="NCBI Taxonomy" id="2014248"/>
    <lineage>
        <taxon>Bacteria</taxon>
        <taxon>Candidatus Kerfeldiibacteriota</taxon>
    </lineage>
</organism>
<proteinExistence type="predicted"/>
<feature type="transmembrane region" description="Helical" evidence="1">
    <location>
        <begin position="70"/>
        <end position="91"/>
    </location>
</feature>
<dbReference type="EMBL" id="PFMD01000002">
    <property type="protein sequence ID" value="PIY97283.1"/>
    <property type="molecule type" value="Genomic_DNA"/>
</dbReference>
<keyword evidence="1" id="KW-1133">Transmembrane helix</keyword>
<feature type="transmembrane region" description="Helical" evidence="1">
    <location>
        <begin position="21"/>
        <end position="44"/>
    </location>
</feature>
<dbReference type="Proteomes" id="UP000230779">
    <property type="component" value="Unassembled WGS sequence"/>
</dbReference>
<keyword evidence="1" id="KW-0812">Transmembrane</keyword>
<reference evidence="2 3" key="1">
    <citation type="submission" date="2017-09" db="EMBL/GenBank/DDBJ databases">
        <title>Depth-based differentiation of microbial function through sediment-hosted aquifers and enrichment of novel symbionts in the deep terrestrial subsurface.</title>
        <authorList>
            <person name="Probst A.J."/>
            <person name="Ladd B."/>
            <person name="Jarett J.K."/>
            <person name="Geller-Mcgrath D.E."/>
            <person name="Sieber C.M."/>
            <person name="Emerson J.B."/>
            <person name="Anantharaman K."/>
            <person name="Thomas B.C."/>
            <person name="Malmstrom R."/>
            <person name="Stieglmeier M."/>
            <person name="Klingl A."/>
            <person name="Woyke T."/>
            <person name="Ryan C.M."/>
            <person name="Banfield J.F."/>
        </authorList>
    </citation>
    <scope>NUCLEOTIDE SEQUENCE [LARGE SCALE GENOMIC DNA]</scope>
    <source>
        <strain evidence="2">CG_4_10_14_0_8_um_filter_42_10</strain>
    </source>
</reference>
<keyword evidence="1" id="KW-0472">Membrane</keyword>
<name>A0A2M7RKJ3_9BACT</name>
<evidence type="ECO:0000256" key="1">
    <source>
        <dbReference type="SAM" id="Phobius"/>
    </source>
</evidence>